<dbReference type="CDD" id="cd07976">
    <property type="entry name" value="TFIIA_alpha_beta_like"/>
    <property type="match status" value="1"/>
</dbReference>
<dbReference type="PANTHER" id="PTHR12694">
    <property type="entry name" value="TRANSCRIPTION INITIATION FACTOR IIA SUBUNIT 1"/>
    <property type="match status" value="1"/>
</dbReference>
<dbReference type="SMART" id="SM01371">
    <property type="entry name" value="TFIIA"/>
    <property type="match status" value="1"/>
</dbReference>
<evidence type="ECO:0000256" key="2">
    <source>
        <dbReference type="ARBA" id="ARBA00010059"/>
    </source>
</evidence>
<evidence type="ECO:0000313" key="6">
    <source>
        <dbReference type="Proteomes" id="UP000030746"/>
    </source>
</evidence>
<dbReference type="OrthoDB" id="6275927at2759"/>
<dbReference type="InterPro" id="IPR004855">
    <property type="entry name" value="TFIIA_asu/bsu"/>
</dbReference>
<dbReference type="SUPFAM" id="SSF50784">
    <property type="entry name" value="Transcription factor IIA (TFIIA), beta-barrel domain"/>
    <property type="match status" value="1"/>
</dbReference>
<dbReference type="OMA" id="HRVKNRW"/>
<dbReference type="KEGG" id="lgi:LOTGIDRAFT_134178"/>
<dbReference type="CTD" id="20233523"/>
<gene>
    <name evidence="5" type="ORF">LOTGIDRAFT_134178</name>
</gene>
<evidence type="ECO:0000256" key="3">
    <source>
        <dbReference type="ARBA" id="ARBA00023163"/>
    </source>
</evidence>
<dbReference type="RefSeq" id="XP_009066338.1">
    <property type="nucleotide sequence ID" value="XM_009068090.1"/>
</dbReference>
<accession>V3ZKM9</accession>
<dbReference type="FunFam" id="2.30.18.10:FF:000002">
    <property type="entry name" value="Transcription initiation factor IIA subunit 1"/>
    <property type="match status" value="1"/>
</dbReference>
<evidence type="ECO:0000313" key="5">
    <source>
        <dbReference type="EMBL" id="ESO82970.1"/>
    </source>
</evidence>
<dbReference type="InterPro" id="IPR009088">
    <property type="entry name" value="TFIIA_b-brl"/>
</dbReference>
<dbReference type="PANTHER" id="PTHR12694:SF8">
    <property type="entry name" value="TRANSCRIPTION INITIATION FACTOR IIA SUBUNIT 1"/>
    <property type="match status" value="1"/>
</dbReference>
<dbReference type="AlphaFoldDB" id="V3ZKM9"/>
<keyword evidence="3" id="KW-0804">Transcription</keyword>
<proteinExistence type="inferred from homology"/>
<dbReference type="Pfam" id="PF03153">
    <property type="entry name" value="TFIIA"/>
    <property type="match status" value="1"/>
</dbReference>
<dbReference type="GO" id="GO:0006367">
    <property type="term" value="P:transcription initiation at RNA polymerase II promoter"/>
    <property type="evidence" value="ECO:0007669"/>
    <property type="project" value="InterPro"/>
</dbReference>
<comment type="subcellular location">
    <subcellularLocation>
        <location evidence="1">Nucleus</location>
    </subcellularLocation>
</comment>
<evidence type="ECO:0000256" key="1">
    <source>
        <dbReference type="ARBA" id="ARBA00004123"/>
    </source>
</evidence>
<dbReference type="GO" id="GO:0005672">
    <property type="term" value="C:transcription factor TFIIA complex"/>
    <property type="evidence" value="ECO:0007669"/>
    <property type="project" value="InterPro"/>
</dbReference>
<dbReference type="Proteomes" id="UP000030746">
    <property type="component" value="Unassembled WGS sequence"/>
</dbReference>
<dbReference type="HOGENOM" id="CLU_202235_0_0_1"/>
<evidence type="ECO:0000256" key="4">
    <source>
        <dbReference type="ARBA" id="ARBA00023242"/>
    </source>
</evidence>
<keyword evidence="4" id="KW-0539">Nucleus</keyword>
<organism evidence="5 6">
    <name type="scientific">Lottia gigantea</name>
    <name type="common">Giant owl limpet</name>
    <dbReference type="NCBI Taxonomy" id="225164"/>
    <lineage>
        <taxon>Eukaryota</taxon>
        <taxon>Metazoa</taxon>
        <taxon>Spiralia</taxon>
        <taxon>Lophotrochozoa</taxon>
        <taxon>Mollusca</taxon>
        <taxon>Gastropoda</taxon>
        <taxon>Patellogastropoda</taxon>
        <taxon>Lottioidea</taxon>
        <taxon>Lottiidae</taxon>
        <taxon>Lottia</taxon>
    </lineage>
</organism>
<sequence>QEPLNTDDDISEEDPNDLFDTDNVVVCQYDKINRNKNKWKFHLKDGIMNLRGKDYVFQKANGEAEW</sequence>
<evidence type="ECO:0008006" key="7">
    <source>
        <dbReference type="Google" id="ProtNLM"/>
    </source>
</evidence>
<name>V3ZKM9_LOTGI</name>
<dbReference type="EMBL" id="KB203827">
    <property type="protein sequence ID" value="ESO82970.1"/>
    <property type="molecule type" value="Genomic_DNA"/>
</dbReference>
<feature type="non-terminal residue" evidence="5">
    <location>
        <position position="1"/>
    </location>
</feature>
<dbReference type="GeneID" id="20233523"/>
<protein>
    <recommendedName>
        <fullName evidence="7">Transcription initiation factor IIA subunit 1</fullName>
    </recommendedName>
</protein>
<keyword evidence="6" id="KW-1185">Reference proteome</keyword>
<dbReference type="STRING" id="225164.V3ZKM9"/>
<comment type="similarity">
    <text evidence="2">Belongs to the TFIIA subunit 1 family.</text>
</comment>
<reference evidence="5 6" key="1">
    <citation type="journal article" date="2013" name="Nature">
        <title>Insights into bilaterian evolution from three spiralian genomes.</title>
        <authorList>
            <person name="Simakov O."/>
            <person name="Marletaz F."/>
            <person name="Cho S.J."/>
            <person name="Edsinger-Gonzales E."/>
            <person name="Havlak P."/>
            <person name="Hellsten U."/>
            <person name="Kuo D.H."/>
            <person name="Larsson T."/>
            <person name="Lv J."/>
            <person name="Arendt D."/>
            <person name="Savage R."/>
            <person name="Osoegawa K."/>
            <person name="de Jong P."/>
            <person name="Grimwood J."/>
            <person name="Chapman J.A."/>
            <person name="Shapiro H."/>
            <person name="Aerts A."/>
            <person name="Otillar R.P."/>
            <person name="Terry A.Y."/>
            <person name="Boore J.L."/>
            <person name="Grigoriev I.V."/>
            <person name="Lindberg D.R."/>
            <person name="Seaver E.C."/>
            <person name="Weisblat D.A."/>
            <person name="Putnam N.H."/>
            <person name="Rokhsar D.S."/>
        </authorList>
    </citation>
    <scope>NUCLEOTIDE SEQUENCE [LARGE SCALE GENOMIC DNA]</scope>
</reference>
<dbReference type="Gene3D" id="2.30.18.10">
    <property type="entry name" value="Transcription factor IIA (TFIIA), beta-barrel domain"/>
    <property type="match status" value="1"/>
</dbReference>